<evidence type="ECO:0000256" key="1">
    <source>
        <dbReference type="ARBA" id="ARBA00023125"/>
    </source>
</evidence>
<dbReference type="PROSITE" id="PS50977">
    <property type="entry name" value="HTH_TETR_2"/>
    <property type="match status" value="1"/>
</dbReference>
<evidence type="ECO:0000259" key="3">
    <source>
        <dbReference type="PROSITE" id="PS50977"/>
    </source>
</evidence>
<evidence type="ECO:0000256" key="2">
    <source>
        <dbReference type="PROSITE-ProRule" id="PRU00335"/>
    </source>
</evidence>
<dbReference type="InterPro" id="IPR050624">
    <property type="entry name" value="HTH-type_Tx_Regulator"/>
</dbReference>
<proteinExistence type="predicted"/>
<gene>
    <name evidence="4" type="ORF">LB941_07510</name>
</gene>
<dbReference type="RefSeq" id="WP_253360818.1">
    <property type="nucleotide sequence ID" value="NZ_JAIULA010000013.1"/>
</dbReference>
<dbReference type="SUPFAM" id="SSF46689">
    <property type="entry name" value="Homeodomain-like"/>
    <property type="match status" value="1"/>
</dbReference>
<keyword evidence="5" id="KW-1185">Reference proteome</keyword>
<comment type="caution">
    <text evidence="4">The sequence shown here is derived from an EMBL/GenBank/DDBJ whole genome shotgun (WGS) entry which is preliminary data.</text>
</comment>
<dbReference type="Proteomes" id="UP001139006">
    <property type="component" value="Unassembled WGS sequence"/>
</dbReference>
<dbReference type="Pfam" id="PF00440">
    <property type="entry name" value="TetR_N"/>
    <property type="match status" value="1"/>
</dbReference>
<dbReference type="InterPro" id="IPR001647">
    <property type="entry name" value="HTH_TetR"/>
</dbReference>
<dbReference type="EMBL" id="JAIULA010000013">
    <property type="protein sequence ID" value="MCP0887179.1"/>
    <property type="molecule type" value="Genomic_DNA"/>
</dbReference>
<sequence length="179" mass="20623">MNNIRKTDSKQRILVSFTNLLHQKSLAKITVSDIAQNAHLSRGTFYLNYKDKFDLLEQTEENIFTDLKSIFQKYPPRSNELISSDAILHALYYTQINFELIYALVTKAHTTHVLELLRSVVYNPLEDEETLVRAIYAREATFSAISAIIVLWIKRKATESPAQLTKIIESLCHQTFTSI</sequence>
<dbReference type="PANTHER" id="PTHR43479:SF7">
    <property type="entry name" value="TETR-FAMILY TRANSCRIPTIONAL REGULATOR"/>
    <property type="match status" value="1"/>
</dbReference>
<dbReference type="GO" id="GO:0003677">
    <property type="term" value="F:DNA binding"/>
    <property type="evidence" value="ECO:0007669"/>
    <property type="project" value="UniProtKB-UniRule"/>
</dbReference>
<name>A0A9X2FK56_9LACO</name>
<keyword evidence="1 2" id="KW-0238">DNA-binding</keyword>
<dbReference type="Gene3D" id="1.10.357.10">
    <property type="entry name" value="Tetracycline Repressor, domain 2"/>
    <property type="match status" value="1"/>
</dbReference>
<feature type="domain" description="HTH tetR-type" evidence="3">
    <location>
        <begin position="7"/>
        <end position="67"/>
    </location>
</feature>
<reference evidence="4 5" key="1">
    <citation type="journal article" date="2023" name="Int. J. Syst. Evol. Microbiol.">
        <title>Ligilactobacillus ubinensis sp. nov., a novel species isolated from the wild ferment of a durian fruit (Durio zibethinus).</title>
        <authorList>
            <person name="Heng Y.C."/>
            <person name="Menon N."/>
            <person name="Chen B."/>
            <person name="Loo B.Z.L."/>
            <person name="Wong G.W.J."/>
            <person name="Lim A.C.H."/>
            <person name="Silvaraju S."/>
            <person name="Kittelmann S."/>
        </authorList>
    </citation>
    <scope>NUCLEOTIDE SEQUENCE [LARGE SCALE GENOMIC DNA]</scope>
    <source>
        <strain evidence="4 5">WILCCON 0076</strain>
    </source>
</reference>
<protein>
    <submittedName>
        <fullName evidence="4">TetR/AcrR family transcriptional regulator</fullName>
    </submittedName>
</protein>
<evidence type="ECO:0000313" key="4">
    <source>
        <dbReference type="EMBL" id="MCP0887179.1"/>
    </source>
</evidence>
<dbReference type="InterPro" id="IPR009057">
    <property type="entry name" value="Homeodomain-like_sf"/>
</dbReference>
<organism evidence="4 5">
    <name type="scientific">Ligilactobacillus ubinensis</name>
    <dbReference type="NCBI Taxonomy" id="2876789"/>
    <lineage>
        <taxon>Bacteria</taxon>
        <taxon>Bacillati</taxon>
        <taxon>Bacillota</taxon>
        <taxon>Bacilli</taxon>
        <taxon>Lactobacillales</taxon>
        <taxon>Lactobacillaceae</taxon>
        <taxon>Ligilactobacillus</taxon>
    </lineage>
</organism>
<dbReference type="PANTHER" id="PTHR43479">
    <property type="entry name" value="ACREF/ENVCD OPERON REPRESSOR-RELATED"/>
    <property type="match status" value="1"/>
</dbReference>
<evidence type="ECO:0000313" key="5">
    <source>
        <dbReference type="Proteomes" id="UP001139006"/>
    </source>
</evidence>
<dbReference type="AlphaFoldDB" id="A0A9X2FK56"/>
<accession>A0A9X2FK56</accession>
<feature type="DNA-binding region" description="H-T-H motif" evidence="2">
    <location>
        <begin position="30"/>
        <end position="49"/>
    </location>
</feature>